<dbReference type="Proteomes" id="UP000268908">
    <property type="component" value="Unassembled WGS sequence"/>
</dbReference>
<dbReference type="Gene3D" id="3.40.30.10">
    <property type="entry name" value="Glutaredoxin"/>
    <property type="match status" value="1"/>
</dbReference>
<comment type="caution">
    <text evidence="7">The sequence shown here is derived from an EMBL/GenBank/DDBJ whole genome shotgun (WGS) entry which is preliminary data.</text>
</comment>
<proteinExistence type="inferred from homology"/>
<dbReference type="EMBL" id="RCCI01000005">
    <property type="protein sequence ID" value="RLJ65210.1"/>
    <property type="molecule type" value="Genomic_DNA"/>
</dbReference>
<dbReference type="PRINTS" id="PR00421">
    <property type="entry name" value="THIOREDOXIN"/>
</dbReference>
<feature type="domain" description="Thioredoxin" evidence="6">
    <location>
        <begin position="1"/>
        <end position="127"/>
    </location>
</feature>
<keyword evidence="3" id="KW-0249">Electron transport</keyword>
<dbReference type="InterPro" id="IPR011990">
    <property type="entry name" value="TPR-like_helical_dom_sf"/>
</dbReference>
<dbReference type="Pfam" id="PF14561">
    <property type="entry name" value="TPR_20"/>
    <property type="match status" value="1"/>
</dbReference>
<dbReference type="PROSITE" id="PS51352">
    <property type="entry name" value="THIOREDOXIN_2"/>
    <property type="match status" value="1"/>
</dbReference>
<evidence type="ECO:0000259" key="6">
    <source>
        <dbReference type="PROSITE" id="PS51352"/>
    </source>
</evidence>
<dbReference type="Gene3D" id="1.25.40.10">
    <property type="entry name" value="Tetratricopeptide repeat domain"/>
    <property type="match status" value="1"/>
</dbReference>
<accession>A0A497XE03</accession>
<dbReference type="InterPro" id="IPR013766">
    <property type="entry name" value="Thioredoxin_domain"/>
</dbReference>
<evidence type="ECO:0000256" key="1">
    <source>
        <dbReference type="ARBA" id="ARBA00008987"/>
    </source>
</evidence>
<evidence type="ECO:0000256" key="2">
    <source>
        <dbReference type="ARBA" id="ARBA00022448"/>
    </source>
</evidence>
<evidence type="ECO:0000256" key="3">
    <source>
        <dbReference type="ARBA" id="ARBA00022982"/>
    </source>
</evidence>
<comment type="similarity">
    <text evidence="1">Belongs to the thioredoxin family.</text>
</comment>
<dbReference type="FunFam" id="3.40.30.10:FF:000001">
    <property type="entry name" value="Thioredoxin"/>
    <property type="match status" value="1"/>
</dbReference>
<gene>
    <name evidence="7" type="ORF">DFR35_1867</name>
</gene>
<sequence length="290" mass="31499">MADNSCDVTVADFDEKVLAASQAVPVIVDFWAPWCQPCKILKPILEKLAAEYGGKFILAKVNSDENQELSARYGVRGIPAVKAFVGGQMVDEFTGALPEGQVRDFIAGLIPSPAEPLRQEALTAYAAGDLAQARQLMAQAINTDPTYDTAYLDFVELCLAAKEDDALAEARQVLDLVGERARDAGRVESLRARLQLATAGAGVDVAALRARIDADPADLDARLQLANALAAATDYRGAFEQLLAIVRQDRKWNEEAGRKTMLTLFTMLGAQPQFDDLVREFRVALSRTLN</sequence>
<protein>
    <submittedName>
        <fullName evidence="7">Thioredoxin</fullName>
    </submittedName>
</protein>
<organism evidence="7 8">
    <name type="scientific">Sulfurisoma sediminicola</name>
    <dbReference type="NCBI Taxonomy" id="1381557"/>
    <lineage>
        <taxon>Bacteria</taxon>
        <taxon>Pseudomonadati</taxon>
        <taxon>Pseudomonadota</taxon>
        <taxon>Betaproteobacteria</taxon>
        <taxon>Nitrosomonadales</taxon>
        <taxon>Sterolibacteriaceae</taxon>
        <taxon>Sulfurisoma</taxon>
    </lineage>
</organism>
<dbReference type="Pfam" id="PF14559">
    <property type="entry name" value="TPR_19"/>
    <property type="match status" value="1"/>
</dbReference>
<evidence type="ECO:0000256" key="4">
    <source>
        <dbReference type="ARBA" id="ARBA00023157"/>
    </source>
</evidence>
<dbReference type="InterPro" id="IPR036249">
    <property type="entry name" value="Thioredoxin-like_sf"/>
</dbReference>
<evidence type="ECO:0000313" key="7">
    <source>
        <dbReference type="EMBL" id="RLJ65210.1"/>
    </source>
</evidence>
<dbReference type="SUPFAM" id="SSF52833">
    <property type="entry name" value="Thioredoxin-like"/>
    <property type="match status" value="1"/>
</dbReference>
<keyword evidence="4" id="KW-1015">Disulfide bond</keyword>
<keyword evidence="2" id="KW-0813">Transport</keyword>
<dbReference type="AlphaFoldDB" id="A0A497XE03"/>
<evidence type="ECO:0000256" key="5">
    <source>
        <dbReference type="ARBA" id="ARBA00023284"/>
    </source>
</evidence>
<dbReference type="Pfam" id="PF00085">
    <property type="entry name" value="Thioredoxin"/>
    <property type="match status" value="1"/>
</dbReference>
<dbReference type="GO" id="GO:0015035">
    <property type="term" value="F:protein-disulfide reductase activity"/>
    <property type="evidence" value="ECO:0007669"/>
    <property type="project" value="UniProtKB-ARBA"/>
</dbReference>
<dbReference type="OrthoDB" id="9790390at2"/>
<keyword evidence="8" id="KW-1185">Reference proteome</keyword>
<reference evidence="7 8" key="1">
    <citation type="submission" date="2018-10" db="EMBL/GenBank/DDBJ databases">
        <title>Genomic Encyclopedia of Type Strains, Phase IV (KMG-IV): sequencing the most valuable type-strain genomes for metagenomic binning, comparative biology and taxonomic classification.</title>
        <authorList>
            <person name="Goeker M."/>
        </authorList>
    </citation>
    <scope>NUCLEOTIDE SEQUENCE [LARGE SCALE GENOMIC DNA]</scope>
    <source>
        <strain evidence="7 8">DSM 26916</strain>
    </source>
</reference>
<dbReference type="CDD" id="cd02947">
    <property type="entry name" value="TRX_family"/>
    <property type="match status" value="1"/>
</dbReference>
<dbReference type="RefSeq" id="WP_121241883.1">
    <property type="nucleotide sequence ID" value="NZ_BHVV01000008.1"/>
</dbReference>
<dbReference type="SUPFAM" id="SSF48452">
    <property type="entry name" value="TPR-like"/>
    <property type="match status" value="1"/>
</dbReference>
<dbReference type="GO" id="GO:0006950">
    <property type="term" value="P:response to stress"/>
    <property type="evidence" value="ECO:0007669"/>
    <property type="project" value="UniProtKB-ARBA"/>
</dbReference>
<dbReference type="PANTHER" id="PTHR45663">
    <property type="entry name" value="GEO12009P1"/>
    <property type="match status" value="1"/>
</dbReference>
<evidence type="ECO:0000313" key="8">
    <source>
        <dbReference type="Proteomes" id="UP000268908"/>
    </source>
</evidence>
<dbReference type="PANTHER" id="PTHR45663:SF11">
    <property type="entry name" value="GEO12009P1"/>
    <property type="match status" value="1"/>
</dbReference>
<keyword evidence="5" id="KW-0676">Redox-active center</keyword>
<name>A0A497XE03_9PROT</name>
<dbReference type="GO" id="GO:0005737">
    <property type="term" value="C:cytoplasm"/>
    <property type="evidence" value="ECO:0007669"/>
    <property type="project" value="TreeGrafter"/>
</dbReference>